<feature type="compositionally biased region" description="Basic and acidic residues" evidence="7">
    <location>
        <begin position="286"/>
        <end position="295"/>
    </location>
</feature>
<feature type="compositionally biased region" description="Low complexity" evidence="7">
    <location>
        <begin position="300"/>
        <end position="321"/>
    </location>
</feature>
<feature type="compositionally biased region" description="Low complexity" evidence="7">
    <location>
        <begin position="470"/>
        <end position="482"/>
    </location>
</feature>
<dbReference type="SUPFAM" id="SSF47095">
    <property type="entry name" value="HMG-box"/>
    <property type="match status" value="1"/>
</dbReference>
<organism evidence="9 10">
    <name type="scientific">Dinothrombium tinctorium</name>
    <dbReference type="NCBI Taxonomy" id="1965070"/>
    <lineage>
        <taxon>Eukaryota</taxon>
        <taxon>Metazoa</taxon>
        <taxon>Ecdysozoa</taxon>
        <taxon>Arthropoda</taxon>
        <taxon>Chelicerata</taxon>
        <taxon>Arachnida</taxon>
        <taxon>Acari</taxon>
        <taxon>Acariformes</taxon>
        <taxon>Trombidiformes</taxon>
        <taxon>Prostigmata</taxon>
        <taxon>Anystina</taxon>
        <taxon>Parasitengona</taxon>
        <taxon>Trombidioidea</taxon>
        <taxon>Trombidiidae</taxon>
        <taxon>Dinothrombium</taxon>
    </lineage>
</organism>
<dbReference type="EMBL" id="NCKU01004413">
    <property type="protein sequence ID" value="RWS05965.1"/>
    <property type="molecule type" value="Genomic_DNA"/>
</dbReference>
<dbReference type="PANTHER" id="PTHR13059:SF13">
    <property type="entry name" value="PROTEIN CAPICUA HOMOLOG"/>
    <property type="match status" value="1"/>
</dbReference>
<feature type="region of interest" description="Disordered" evidence="7">
    <location>
        <begin position="411"/>
        <end position="438"/>
    </location>
</feature>
<dbReference type="InterPro" id="IPR049523">
    <property type="entry name" value="BBX_HMG-box"/>
</dbReference>
<keyword evidence="2" id="KW-0805">Transcription regulation</keyword>
<name>A0A3S3NTV5_9ACAR</name>
<proteinExistence type="predicted"/>
<feature type="non-terminal residue" evidence="9">
    <location>
        <position position="1"/>
    </location>
</feature>
<evidence type="ECO:0000256" key="1">
    <source>
        <dbReference type="ARBA" id="ARBA00022553"/>
    </source>
</evidence>
<feature type="region of interest" description="Disordered" evidence="7">
    <location>
        <begin position="146"/>
        <end position="239"/>
    </location>
</feature>
<keyword evidence="5 6" id="KW-0539">Nucleus</keyword>
<dbReference type="AlphaFoldDB" id="A0A3S3NTV5"/>
<dbReference type="InterPro" id="IPR036910">
    <property type="entry name" value="HMG_box_dom_sf"/>
</dbReference>
<keyword evidence="4" id="KW-0804">Transcription</keyword>
<gene>
    <name evidence="9" type="ORF">B4U79_06818</name>
</gene>
<dbReference type="OrthoDB" id="2377365at2759"/>
<protein>
    <submittedName>
        <fullName evidence="9">SOX transcription factor-like protein</fullName>
    </submittedName>
</protein>
<feature type="compositionally biased region" description="Polar residues" evidence="7">
    <location>
        <begin position="414"/>
        <end position="438"/>
    </location>
</feature>
<dbReference type="Pfam" id="PF00505">
    <property type="entry name" value="HMG_box"/>
    <property type="match status" value="1"/>
</dbReference>
<feature type="compositionally biased region" description="Polar residues" evidence="7">
    <location>
        <begin position="38"/>
        <end position="71"/>
    </location>
</feature>
<feature type="compositionally biased region" description="Low complexity" evidence="7">
    <location>
        <begin position="372"/>
        <end position="384"/>
    </location>
</feature>
<dbReference type="GO" id="GO:0005634">
    <property type="term" value="C:nucleus"/>
    <property type="evidence" value="ECO:0007669"/>
    <property type="project" value="UniProtKB-UniRule"/>
</dbReference>
<feature type="region of interest" description="Disordered" evidence="7">
    <location>
        <begin position="1"/>
        <end position="71"/>
    </location>
</feature>
<feature type="compositionally biased region" description="Basic and acidic residues" evidence="7">
    <location>
        <begin position="534"/>
        <end position="549"/>
    </location>
</feature>
<dbReference type="GO" id="GO:0000977">
    <property type="term" value="F:RNA polymerase II transcription regulatory region sequence-specific DNA binding"/>
    <property type="evidence" value="ECO:0007669"/>
    <property type="project" value="TreeGrafter"/>
</dbReference>
<evidence type="ECO:0000256" key="5">
    <source>
        <dbReference type="ARBA" id="ARBA00023242"/>
    </source>
</evidence>
<feature type="region of interest" description="Disordered" evidence="7">
    <location>
        <begin position="468"/>
        <end position="565"/>
    </location>
</feature>
<keyword evidence="10" id="KW-1185">Reference proteome</keyword>
<feature type="region of interest" description="Disordered" evidence="7">
    <location>
        <begin position="251"/>
        <end position="335"/>
    </location>
</feature>
<dbReference type="SMART" id="SM00398">
    <property type="entry name" value="HMG"/>
    <property type="match status" value="1"/>
</dbReference>
<reference evidence="9 10" key="1">
    <citation type="journal article" date="2018" name="Gigascience">
        <title>Genomes of trombidid mites reveal novel predicted allergens and laterally-transferred genes associated with secondary metabolism.</title>
        <authorList>
            <person name="Dong X."/>
            <person name="Chaisiri K."/>
            <person name="Xia D."/>
            <person name="Armstrong S.D."/>
            <person name="Fang Y."/>
            <person name="Donnelly M.J."/>
            <person name="Kadowaki T."/>
            <person name="McGarry J.W."/>
            <person name="Darby A.C."/>
            <person name="Makepeace B.L."/>
        </authorList>
    </citation>
    <scope>NUCLEOTIDE SEQUENCE [LARGE SCALE GENOMIC DNA]</scope>
    <source>
        <strain evidence="9">UoL-WK</strain>
    </source>
</reference>
<comment type="caution">
    <text evidence="9">The sequence shown here is derived from an EMBL/GenBank/DDBJ whole genome shotgun (WGS) entry which is preliminary data.</text>
</comment>
<feature type="compositionally biased region" description="Basic and acidic residues" evidence="7">
    <location>
        <begin position="483"/>
        <end position="510"/>
    </location>
</feature>
<feature type="compositionally biased region" description="Low complexity" evidence="7">
    <location>
        <begin position="203"/>
        <end position="222"/>
    </location>
</feature>
<dbReference type="Proteomes" id="UP000285301">
    <property type="component" value="Unassembled WGS sequence"/>
</dbReference>
<dbReference type="PROSITE" id="PS50118">
    <property type="entry name" value="HMG_BOX_2"/>
    <property type="match status" value="1"/>
</dbReference>
<feature type="compositionally biased region" description="Low complexity" evidence="7">
    <location>
        <begin position="257"/>
        <end position="271"/>
    </location>
</feature>
<evidence type="ECO:0000259" key="8">
    <source>
        <dbReference type="PROSITE" id="PS50118"/>
    </source>
</evidence>
<dbReference type="Gene3D" id="1.10.30.10">
    <property type="entry name" value="High mobility group box domain"/>
    <property type="match status" value="1"/>
</dbReference>
<dbReference type="GO" id="GO:0000981">
    <property type="term" value="F:DNA-binding transcription factor activity, RNA polymerase II-specific"/>
    <property type="evidence" value="ECO:0007669"/>
    <property type="project" value="TreeGrafter"/>
</dbReference>
<evidence type="ECO:0000313" key="10">
    <source>
        <dbReference type="Proteomes" id="UP000285301"/>
    </source>
</evidence>
<sequence length="597" mass="64843">TDTKTEVTPQTDGETVNCGQASNAIPSDCSSDEESKAHNSSGAQHSQSTTASDSFASLPSPTSLANASTAQQKRPMNAFLIFCKRHRSVVKEKYPHLENRSITKILGKWWAGLDVEEKQKYTELARQYKEAFMKANPSFKWYKTDIKTPQMQPPSPPPKAPPSAQINDHIMPQSPPPLQNIHTNSTPKPPKKRYLESKEFKGSNANSNTAAANASQNQNSASEGKKQKNPPLVSGPPILDIDTMNRVIESALGGGNSNRSFNRSNDSSSAKNSEKESSTLCNVSDDQNKDKSERTKHQRTTNNLSSQTSSCSQNSSSTFSNPDATSSNDKPLNLSSSKVLHTSNQQIIDHYIDKLLSTAPTGNPMPIEMQTSSSSSHPSGSSPSKTQRRERTCKGKRYLEMLNENKLVKKNKHGSSASNDEQNQKSGASCHTSSSSKWVSGGFDLEEHIAALPQLGDKHLVNALNHSKTNKSLNGSKGGSSDQKSKVETDPHANKESSDREAVSIKDSKPNESVSEADAEASKTSDDMTDVSCESEKRYSDSAEQEKQENNSQSKESVSKEEFISHSQGIECDGLTALAEVALQQANRSEVSSQSSS</sequence>
<feature type="DNA-binding region" description="HMG box" evidence="6">
    <location>
        <begin position="72"/>
        <end position="140"/>
    </location>
</feature>
<dbReference type="STRING" id="1965070.A0A3S3NTV5"/>
<evidence type="ECO:0000256" key="3">
    <source>
        <dbReference type="ARBA" id="ARBA00023125"/>
    </source>
</evidence>
<feature type="domain" description="HMG box" evidence="8">
    <location>
        <begin position="72"/>
        <end position="140"/>
    </location>
</feature>
<accession>A0A3S3NTV5</accession>
<evidence type="ECO:0000313" key="9">
    <source>
        <dbReference type="EMBL" id="RWS05965.1"/>
    </source>
</evidence>
<dbReference type="CDD" id="cd21989">
    <property type="entry name" value="HMG-box_HBP2"/>
    <property type="match status" value="1"/>
</dbReference>
<evidence type="ECO:0000256" key="2">
    <source>
        <dbReference type="ARBA" id="ARBA00023015"/>
    </source>
</evidence>
<evidence type="ECO:0000256" key="7">
    <source>
        <dbReference type="SAM" id="MobiDB-lite"/>
    </source>
</evidence>
<feature type="compositionally biased region" description="Polar residues" evidence="7">
    <location>
        <begin position="322"/>
        <end position="335"/>
    </location>
</feature>
<keyword evidence="1" id="KW-0597">Phosphoprotein</keyword>
<keyword evidence="3 6" id="KW-0238">DNA-binding</keyword>
<evidence type="ECO:0000256" key="6">
    <source>
        <dbReference type="PROSITE-ProRule" id="PRU00267"/>
    </source>
</evidence>
<evidence type="ECO:0000256" key="4">
    <source>
        <dbReference type="ARBA" id="ARBA00023163"/>
    </source>
</evidence>
<feature type="region of interest" description="Disordered" evidence="7">
    <location>
        <begin position="359"/>
        <end position="392"/>
    </location>
</feature>
<feature type="compositionally biased region" description="Pro residues" evidence="7">
    <location>
        <begin position="151"/>
        <end position="161"/>
    </location>
</feature>
<dbReference type="InterPro" id="IPR009071">
    <property type="entry name" value="HMG_box_dom"/>
</dbReference>
<dbReference type="PANTHER" id="PTHR13059">
    <property type="entry name" value="HMG-BOX TRANSCRIPTION FACTOR BBX"/>
    <property type="match status" value="1"/>
</dbReference>
<dbReference type="InterPro" id="IPR052412">
    <property type="entry name" value="CC-Dev_Transcription_Reg"/>
</dbReference>
<feature type="compositionally biased region" description="Polar residues" evidence="7">
    <location>
        <begin position="1"/>
        <end position="29"/>
    </location>
</feature>